<gene>
    <name evidence="1" type="ORF">D9615_009799</name>
</gene>
<sequence>MYSDVERAVRIEPATEPLSCLPAARPGGEGVLGTAGLAFDVEFLTESTRGKACGGVEILREAKEGIDDDSRLAALEGRGIGVALGDLEGVAFDGARDLELRAELAVETEFERGIDRENRVDVSEGAFDDDFGGIFSPRFY</sequence>
<comment type="caution">
    <text evidence="1">The sequence shown here is derived from an EMBL/GenBank/DDBJ whole genome shotgun (WGS) entry which is preliminary data.</text>
</comment>
<proteinExistence type="predicted"/>
<dbReference type="AlphaFoldDB" id="A0A8H5GTT3"/>
<evidence type="ECO:0000313" key="1">
    <source>
        <dbReference type="EMBL" id="KAF5370916.1"/>
    </source>
</evidence>
<keyword evidence="2" id="KW-1185">Reference proteome</keyword>
<protein>
    <submittedName>
        <fullName evidence="1">Uncharacterized protein</fullName>
    </submittedName>
</protein>
<dbReference type="EMBL" id="JAACJP010000050">
    <property type="protein sequence ID" value="KAF5370916.1"/>
    <property type="molecule type" value="Genomic_DNA"/>
</dbReference>
<name>A0A8H5GTT3_9AGAR</name>
<organism evidence="1 2">
    <name type="scientific">Tricholomella constricta</name>
    <dbReference type="NCBI Taxonomy" id="117010"/>
    <lineage>
        <taxon>Eukaryota</taxon>
        <taxon>Fungi</taxon>
        <taxon>Dikarya</taxon>
        <taxon>Basidiomycota</taxon>
        <taxon>Agaricomycotina</taxon>
        <taxon>Agaricomycetes</taxon>
        <taxon>Agaricomycetidae</taxon>
        <taxon>Agaricales</taxon>
        <taxon>Tricholomatineae</taxon>
        <taxon>Lyophyllaceae</taxon>
        <taxon>Tricholomella</taxon>
    </lineage>
</organism>
<evidence type="ECO:0000313" key="2">
    <source>
        <dbReference type="Proteomes" id="UP000565441"/>
    </source>
</evidence>
<reference evidence="1 2" key="1">
    <citation type="journal article" date="2020" name="ISME J.">
        <title>Uncovering the hidden diversity of litter-decomposition mechanisms in mushroom-forming fungi.</title>
        <authorList>
            <person name="Floudas D."/>
            <person name="Bentzer J."/>
            <person name="Ahren D."/>
            <person name="Johansson T."/>
            <person name="Persson P."/>
            <person name="Tunlid A."/>
        </authorList>
    </citation>
    <scope>NUCLEOTIDE SEQUENCE [LARGE SCALE GENOMIC DNA]</scope>
    <source>
        <strain evidence="1 2">CBS 661.87</strain>
    </source>
</reference>
<dbReference type="Proteomes" id="UP000565441">
    <property type="component" value="Unassembled WGS sequence"/>
</dbReference>
<accession>A0A8H5GTT3</accession>